<evidence type="ECO:0000313" key="1">
    <source>
        <dbReference type="EMBL" id="MET3656323.1"/>
    </source>
</evidence>
<evidence type="ECO:0000313" key="2">
    <source>
        <dbReference type="Proteomes" id="UP001549104"/>
    </source>
</evidence>
<keyword evidence="2" id="KW-1185">Reference proteome</keyword>
<dbReference type="Proteomes" id="UP001549104">
    <property type="component" value="Unassembled WGS sequence"/>
</dbReference>
<dbReference type="EMBL" id="JBEPME010000001">
    <property type="protein sequence ID" value="MET3656323.1"/>
    <property type="molecule type" value="Genomic_DNA"/>
</dbReference>
<gene>
    <name evidence="1" type="ORF">ABIC55_001407</name>
</gene>
<comment type="caution">
    <text evidence="1">The sequence shown here is derived from an EMBL/GenBank/DDBJ whole genome shotgun (WGS) entry which is preliminary data.</text>
</comment>
<protein>
    <recommendedName>
        <fullName evidence="3">DUF600 domain-containing protein</fullName>
    </recommendedName>
</protein>
<organism evidence="1 2">
    <name type="scientific">Sporosarcina psychrophila</name>
    <name type="common">Bacillus psychrophilus</name>
    <dbReference type="NCBI Taxonomy" id="1476"/>
    <lineage>
        <taxon>Bacteria</taxon>
        <taxon>Bacillati</taxon>
        <taxon>Bacillota</taxon>
        <taxon>Bacilli</taxon>
        <taxon>Bacillales</taxon>
        <taxon>Caryophanaceae</taxon>
        <taxon>Sporosarcina</taxon>
    </lineage>
</organism>
<accession>A0ABV2K5F8</accession>
<evidence type="ECO:0008006" key="3">
    <source>
        <dbReference type="Google" id="ProtNLM"/>
    </source>
</evidence>
<reference evidence="1 2" key="1">
    <citation type="submission" date="2024-06" db="EMBL/GenBank/DDBJ databases">
        <title>Sorghum-associated microbial communities from plants grown in Nebraska, USA.</title>
        <authorList>
            <person name="Schachtman D."/>
        </authorList>
    </citation>
    <scope>NUCLEOTIDE SEQUENCE [LARGE SCALE GENOMIC DNA]</scope>
    <source>
        <strain evidence="1 2">1288</strain>
    </source>
</reference>
<proteinExistence type="predicted"/>
<name>A0ABV2K5F8_SPOPS</name>
<sequence>MGKNQKNQELMSKVFEDYFSEIQTDMVSICLEYVEERAEKIYIYCSFEEGIVSSDYFYNINGKVVERHKLNDMLSSGENNYDVSVQRQSGVVKILNMDIKSVINLCKEYNREIPTEMKLIYNIEENSLKAEYKYELVYSDDPVKTADDVAMEWFEEISKDNSWS</sequence>